<gene>
    <name evidence="2" type="ORF">TQ37_07550</name>
</gene>
<feature type="transmembrane region" description="Helical" evidence="1">
    <location>
        <begin position="12"/>
        <end position="30"/>
    </location>
</feature>
<keyword evidence="1" id="KW-0812">Transmembrane</keyword>
<evidence type="ECO:0000256" key="1">
    <source>
        <dbReference type="SAM" id="Phobius"/>
    </source>
</evidence>
<dbReference type="AlphaFoldDB" id="A0A0G8AT80"/>
<evidence type="ECO:0000313" key="2">
    <source>
        <dbReference type="EMBL" id="KKZ11225.1"/>
    </source>
</evidence>
<keyword evidence="1" id="KW-1133">Transmembrane helix</keyword>
<keyword evidence="1" id="KW-0472">Membrane</keyword>
<protein>
    <submittedName>
        <fullName evidence="2">Uncharacterized protein</fullName>
    </submittedName>
</protein>
<evidence type="ECO:0000313" key="3">
    <source>
        <dbReference type="Proteomes" id="UP000035037"/>
    </source>
</evidence>
<dbReference type="EMBL" id="JYFQ01000149">
    <property type="protein sequence ID" value="KKZ11225.1"/>
    <property type="molecule type" value="Genomic_DNA"/>
</dbReference>
<proteinExistence type="predicted"/>
<feature type="transmembrane region" description="Helical" evidence="1">
    <location>
        <begin position="36"/>
        <end position="56"/>
    </location>
</feature>
<comment type="caution">
    <text evidence="2">The sequence shown here is derived from an EMBL/GenBank/DDBJ whole genome shotgun (WGS) entry which is preliminary data.</text>
</comment>
<reference evidence="2 3" key="2">
    <citation type="submission" date="2015-05" db="EMBL/GenBank/DDBJ databases">
        <title>Lifestyle Evolution in Cyanobacterial Symbionts of Sponges.</title>
        <authorList>
            <person name="Burgsdorf I."/>
            <person name="Slaby B.M."/>
            <person name="Handley K.M."/>
            <person name="Haber M."/>
            <person name="Blom J."/>
            <person name="Marshall C.W."/>
            <person name="Gilbert J.A."/>
            <person name="Hentschel U."/>
            <person name="Steindler L."/>
        </authorList>
    </citation>
    <scope>NUCLEOTIDE SEQUENCE [LARGE SCALE GENOMIC DNA]</scope>
    <source>
        <strain evidence="2">15L</strain>
    </source>
</reference>
<dbReference type="Proteomes" id="UP000035037">
    <property type="component" value="Unassembled WGS sequence"/>
</dbReference>
<name>A0A0G8AT80_9SYNE</name>
<reference evidence="2 3" key="1">
    <citation type="submission" date="2015-02" db="EMBL/GenBank/DDBJ databases">
        <authorList>
            <person name="Slaby B."/>
            <person name="Hentschel U."/>
        </authorList>
    </citation>
    <scope>NUCLEOTIDE SEQUENCE [LARGE SCALE GENOMIC DNA]</scope>
    <source>
        <strain evidence="2">15L</strain>
    </source>
</reference>
<sequence length="64" mass="7125">MVPSNLAVNAVFYLAPALAVLWIWLIHGVAISPLDWFFLGFALVVVANPLIQLVPWPSNRLRGR</sequence>
<organism evidence="2 3">
    <name type="scientific">Candidatus Synechococcus spongiarum 15L</name>
    <dbReference type="NCBI Taxonomy" id="1608419"/>
    <lineage>
        <taxon>Bacteria</taxon>
        <taxon>Bacillati</taxon>
        <taxon>Cyanobacteriota</taxon>
        <taxon>Cyanophyceae</taxon>
        <taxon>Synechococcales</taxon>
        <taxon>Synechococcaceae</taxon>
        <taxon>Synechococcus</taxon>
    </lineage>
</organism>
<dbReference type="PATRIC" id="fig|1608419.3.peg.640"/>
<accession>A0A0G8AT80</accession>